<keyword evidence="1" id="KW-0413">Isomerase</keyword>
<reference evidence="1" key="1">
    <citation type="submission" date="2023-10" db="EMBL/GenBank/DDBJ databases">
        <title>Amphibacter perezi, gen. nov., sp. nov. a novel taxa of the family Comamonadaceae, class Betaproteobacteria isolated from the skin microbiota of Pelophylax perezi from different populations.</title>
        <authorList>
            <person name="Costa S."/>
            <person name="Proenca D.N."/>
            <person name="Lopes I."/>
            <person name="Morais P.V."/>
        </authorList>
    </citation>
    <scope>NUCLEOTIDE SEQUENCE</scope>
    <source>
        <strain evidence="1">SL12-8</strain>
    </source>
</reference>
<gene>
    <name evidence="1" type="primary">alr</name>
    <name evidence="1" type="ORF">RV045_12355</name>
</gene>
<dbReference type="Proteomes" id="UP001364695">
    <property type="component" value="Unassembled WGS sequence"/>
</dbReference>
<name>A0ACC6P4Q5_9BURK</name>
<protein>
    <submittedName>
        <fullName evidence="1">Alanine racemase</fullName>
        <ecNumber evidence="1">5.1.1.1</ecNumber>
    </submittedName>
</protein>
<proteinExistence type="predicted"/>
<evidence type="ECO:0000313" key="2">
    <source>
        <dbReference type="Proteomes" id="UP001364695"/>
    </source>
</evidence>
<keyword evidence="2" id="KW-1185">Reference proteome</keyword>
<dbReference type="EMBL" id="JAWDIE010000021">
    <property type="protein sequence ID" value="MEJ7139214.1"/>
    <property type="molecule type" value="Genomic_DNA"/>
</dbReference>
<comment type="caution">
    <text evidence="1">The sequence shown here is derived from an EMBL/GenBank/DDBJ whole genome shotgun (WGS) entry which is preliminary data.</text>
</comment>
<sequence length="375" mass="39267">MPRPISARIDTGAIRDNLAVARRHAPDSRLMVAAKADAYGHGLRAAFPGLMAADGIAVLDLHEAQTLRDLDWRGPILLIEGTFEPRDYEICSRLHLWPVIHCTEQIDALAAHKAREGLRVFLKMNSGMNRLGFAPQALGSAWARLDALTQVDEISLMTHLACADAAGGLAQGVGSALTLFESFTAHLPGERTVANSAATLRADAAASGGVGAAVQADWMRAGVLAYGASPSHPHETATGWGLRPAMTLFSQIIAVQDVAPGGRVGYGGTFEHSGSGPLRVGIVACGYADGYPRHAPTGTPVLVDGVRTRTLGRVSMDMLAVDLTPAPQAGYGSRVTLWGVDGAQVLSIDDVAASAGTIGYELMCALAPRVPRTVV</sequence>
<dbReference type="EC" id="5.1.1.1" evidence="1"/>
<accession>A0ACC6P4Q5</accession>
<evidence type="ECO:0000313" key="1">
    <source>
        <dbReference type="EMBL" id="MEJ7139214.1"/>
    </source>
</evidence>
<organism evidence="1 2">
    <name type="scientific">Amphibiibacter pelophylacis</name>
    <dbReference type="NCBI Taxonomy" id="1799477"/>
    <lineage>
        <taxon>Bacteria</taxon>
        <taxon>Pseudomonadati</taxon>
        <taxon>Pseudomonadota</taxon>
        <taxon>Betaproteobacteria</taxon>
        <taxon>Burkholderiales</taxon>
        <taxon>Sphaerotilaceae</taxon>
        <taxon>Amphibiibacter</taxon>
    </lineage>
</organism>